<keyword evidence="7" id="KW-1185">Reference proteome</keyword>
<protein>
    <submittedName>
        <fullName evidence="6">Extracellular solute-binding protein</fullName>
    </submittedName>
</protein>
<sequence length="434" mass="46303">MKKRIVSLLLAASMVATLGACGNSSNASKSSSSSSAKASSNASKADPVQNLIKNTKGSVDLTLWVSETSQYQKVMKEIVNNFKNKYKNVKLNITIGSESEANTKDDLLKDPEAGADVFAFADDQINDLVKKGVLQEVSTTYTYDPKSVDTDTAVTASTLNNKLYAYPMTASNGYFLYYNKDVVPDADAGSLDKILADCEKANKTFGMELSNAWYLYSFFKGAGLKATLKDDGTTECDWNSKTSNPTGAKVAEAITKAAKSKAFKNLGNDDQMSAVKDGKMAACVNGTWSSDAVQKAWGDKMGAAKLPTYTVDGKQVQMGSFSGCKLIGVNAYSKQTGWAMLLAEYITNPENQMKIFKATGEAPATKEGQASSDVKSSKALNAIIAQSKFSAPQRVGANFWNSANSLGQSLAEGKYSDAQKLLDDAVKGITAAVK</sequence>
<dbReference type="Pfam" id="PF13416">
    <property type="entry name" value="SBP_bac_8"/>
    <property type="match status" value="1"/>
</dbReference>
<dbReference type="SUPFAM" id="SSF53850">
    <property type="entry name" value="Periplasmic binding protein-like II"/>
    <property type="match status" value="1"/>
</dbReference>
<dbReference type="GO" id="GO:0015768">
    <property type="term" value="P:maltose transport"/>
    <property type="evidence" value="ECO:0007669"/>
    <property type="project" value="TreeGrafter"/>
</dbReference>
<dbReference type="AlphaFoldDB" id="A0A6N7IYV5"/>
<comment type="caution">
    <text evidence="6">The sequence shown here is derived from an EMBL/GenBank/DDBJ whole genome shotgun (WGS) entry which is preliminary data.</text>
</comment>
<dbReference type="PANTHER" id="PTHR30061:SF50">
    <property type="entry name" value="MALTOSE_MALTODEXTRIN-BINDING PERIPLASMIC PROTEIN"/>
    <property type="match status" value="1"/>
</dbReference>
<dbReference type="GO" id="GO:0042956">
    <property type="term" value="P:maltodextrin transmembrane transport"/>
    <property type="evidence" value="ECO:0007669"/>
    <property type="project" value="TreeGrafter"/>
</dbReference>
<feature type="chain" id="PRO_5038371286" evidence="5">
    <location>
        <begin position="23"/>
        <end position="434"/>
    </location>
</feature>
<evidence type="ECO:0000256" key="3">
    <source>
        <dbReference type="ARBA" id="ARBA00022729"/>
    </source>
</evidence>
<proteinExistence type="inferred from homology"/>
<evidence type="ECO:0000256" key="2">
    <source>
        <dbReference type="ARBA" id="ARBA00022448"/>
    </source>
</evidence>
<dbReference type="GO" id="GO:1901982">
    <property type="term" value="F:maltose binding"/>
    <property type="evidence" value="ECO:0007669"/>
    <property type="project" value="TreeGrafter"/>
</dbReference>
<evidence type="ECO:0000256" key="1">
    <source>
        <dbReference type="ARBA" id="ARBA00008520"/>
    </source>
</evidence>
<comment type="similarity">
    <text evidence="1">Belongs to the bacterial solute-binding protein 1 family.</text>
</comment>
<keyword evidence="3 5" id="KW-0732">Signal</keyword>
<dbReference type="PROSITE" id="PS51257">
    <property type="entry name" value="PROKAR_LIPOPROTEIN"/>
    <property type="match status" value="1"/>
</dbReference>
<name>A0A6N7IYV5_9FIRM</name>
<organism evidence="6 7">
    <name type="scientific">Candidatus Weimeria bifida</name>
    <dbReference type="NCBI Taxonomy" id="2599074"/>
    <lineage>
        <taxon>Bacteria</taxon>
        <taxon>Bacillati</taxon>
        <taxon>Bacillota</taxon>
        <taxon>Clostridia</taxon>
        <taxon>Lachnospirales</taxon>
        <taxon>Lachnospiraceae</taxon>
        <taxon>Candidatus Weimeria</taxon>
    </lineage>
</organism>
<evidence type="ECO:0000313" key="7">
    <source>
        <dbReference type="Proteomes" id="UP000460257"/>
    </source>
</evidence>
<dbReference type="EMBL" id="VOGC01000002">
    <property type="protein sequence ID" value="MQN00918.1"/>
    <property type="molecule type" value="Genomic_DNA"/>
</dbReference>
<keyword evidence="2" id="KW-0813">Transport</keyword>
<evidence type="ECO:0000256" key="4">
    <source>
        <dbReference type="SAM" id="MobiDB-lite"/>
    </source>
</evidence>
<accession>A0A6N7IYV5</accession>
<dbReference type="Proteomes" id="UP000460257">
    <property type="component" value="Unassembled WGS sequence"/>
</dbReference>
<reference evidence="6" key="1">
    <citation type="journal article" date="2020" name="Appl. Environ. Microbiol.">
        <title>Medium-Chain Fatty Acid Synthesis by 'Candidatus Weimeria bifida' gen. nov., sp. nov., and 'Candidatus Pseudoramibacter fermentans' sp. nov.</title>
        <authorList>
            <person name="Scarborough M.J."/>
            <person name="Myers K.S."/>
            <person name="Donohue T.J."/>
            <person name="Noguera D.R."/>
        </authorList>
    </citation>
    <scope>NUCLEOTIDE SEQUENCE</scope>
    <source>
        <strain evidence="6">LCO1.1</strain>
    </source>
</reference>
<evidence type="ECO:0000313" key="6">
    <source>
        <dbReference type="EMBL" id="MQN00918.1"/>
    </source>
</evidence>
<dbReference type="GO" id="GO:0055052">
    <property type="term" value="C:ATP-binding cassette (ABC) transporter complex, substrate-binding subunit-containing"/>
    <property type="evidence" value="ECO:0007669"/>
    <property type="project" value="TreeGrafter"/>
</dbReference>
<dbReference type="PANTHER" id="PTHR30061">
    <property type="entry name" value="MALTOSE-BINDING PERIPLASMIC PROTEIN"/>
    <property type="match status" value="1"/>
</dbReference>
<evidence type="ECO:0000256" key="5">
    <source>
        <dbReference type="SAM" id="SignalP"/>
    </source>
</evidence>
<feature type="signal peptide" evidence="5">
    <location>
        <begin position="1"/>
        <end position="22"/>
    </location>
</feature>
<dbReference type="InterPro" id="IPR006059">
    <property type="entry name" value="SBP"/>
</dbReference>
<feature type="compositionally biased region" description="Low complexity" evidence="4">
    <location>
        <begin position="23"/>
        <end position="45"/>
    </location>
</feature>
<gene>
    <name evidence="6" type="ORF">FRC54_02850</name>
</gene>
<feature type="region of interest" description="Disordered" evidence="4">
    <location>
        <begin position="22"/>
        <end position="45"/>
    </location>
</feature>
<dbReference type="Gene3D" id="3.40.190.10">
    <property type="entry name" value="Periplasmic binding protein-like II"/>
    <property type="match status" value="2"/>
</dbReference>